<organism evidence="2 3">
    <name type="scientific">Flavobacterium terrae</name>
    <dbReference type="NCBI Taxonomy" id="415425"/>
    <lineage>
        <taxon>Bacteria</taxon>
        <taxon>Pseudomonadati</taxon>
        <taxon>Bacteroidota</taxon>
        <taxon>Flavobacteriia</taxon>
        <taxon>Flavobacteriales</taxon>
        <taxon>Flavobacteriaceae</taxon>
        <taxon>Flavobacterium</taxon>
    </lineage>
</organism>
<evidence type="ECO:0000256" key="1">
    <source>
        <dbReference type="SAM" id="Phobius"/>
    </source>
</evidence>
<feature type="transmembrane region" description="Helical" evidence="1">
    <location>
        <begin position="39"/>
        <end position="62"/>
    </location>
</feature>
<feature type="transmembrane region" description="Helical" evidence="1">
    <location>
        <begin position="7"/>
        <end position="27"/>
    </location>
</feature>
<dbReference type="RefSeq" id="WP_073308014.1">
    <property type="nucleotide sequence ID" value="NZ_FQZI01000001.1"/>
</dbReference>
<sequence>MKLKFNASFLALPIFFSVLLFGLYLLLEKLFNFPDLILLPLSFIFLFFGTMSVALFAIIDAVFFKNKEVVGMSFMLITTIKTIAIGIIGKIYILNQNINFEKWNYFVLFIVYLLFETIIIGRRLNKTIF</sequence>
<keyword evidence="1" id="KW-0472">Membrane</keyword>
<accession>A0A1M6AR39</accession>
<evidence type="ECO:0000313" key="2">
    <source>
        <dbReference type="EMBL" id="SHI38989.1"/>
    </source>
</evidence>
<keyword evidence="3" id="KW-1185">Reference proteome</keyword>
<dbReference type="EMBL" id="FQZI01000001">
    <property type="protein sequence ID" value="SHI38989.1"/>
    <property type="molecule type" value="Genomic_DNA"/>
</dbReference>
<gene>
    <name evidence="2" type="ORF">SAMN05444363_0359</name>
</gene>
<dbReference type="Proteomes" id="UP000184488">
    <property type="component" value="Unassembled WGS sequence"/>
</dbReference>
<dbReference type="AlphaFoldDB" id="A0A1M6AR39"/>
<feature type="transmembrane region" description="Helical" evidence="1">
    <location>
        <begin position="74"/>
        <end position="93"/>
    </location>
</feature>
<protein>
    <submittedName>
        <fullName evidence="2">Uncharacterized protein</fullName>
    </submittedName>
</protein>
<reference evidence="3" key="1">
    <citation type="submission" date="2016-11" db="EMBL/GenBank/DDBJ databases">
        <authorList>
            <person name="Varghese N."/>
            <person name="Submissions S."/>
        </authorList>
    </citation>
    <scope>NUCLEOTIDE SEQUENCE [LARGE SCALE GENOMIC DNA]</scope>
    <source>
        <strain evidence="3">DSM 18829</strain>
    </source>
</reference>
<name>A0A1M6AR39_9FLAO</name>
<evidence type="ECO:0000313" key="3">
    <source>
        <dbReference type="Proteomes" id="UP000184488"/>
    </source>
</evidence>
<keyword evidence="1" id="KW-0812">Transmembrane</keyword>
<keyword evidence="1" id="KW-1133">Transmembrane helix</keyword>
<feature type="transmembrane region" description="Helical" evidence="1">
    <location>
        <begin position="105"/>
        <end position="124"/>
    </location>
</feature>
<dbReference type="STRING" id="415425.SAMN05444363_0359"/>
<proteinExistence type="predicted"/>